<dbReference type="GO" id="GO:0016567">
    <property type="term" value="P:protein ubiquitination"/>
    <property type="evidence" value="ECO:0007669"/>
    <property type="project" value="TreeGrafter"/>
</dbReference>
<evidence type="ECO:0000256" key="5">
    <source>
        <dbReference type="ARBA" id="ARBA00022771"/>
    </source>
</evidence>
<keyword evidence="3" id="KW-0808">Transferase</keyword>
<protein>
    <recommendedName>
        <fullName evidence="2">RING-type E3 ubiquitin transferase</fullName>
        <ecNumber evidence="2">2.3.2.27</ecNumber>
    </recommendedName>
</protein>
<dbReference type="Pfam" id="PF13639">
    <property type="entry name" value="zf-RING_2"/>
    <property type="match status" value="1"/>
</dbReference>
<keyword evidence="12" id="KW-1185">Reference proteome</keyword>
<evidence type="ECO:0000256" key="3">
    <source>
        <dbReference type="ARBA" id="ARBA00022679"/>
    </source>
</evidence>
<dbReference type="CDD" id="cd16669">
    <property type="entry name" value="RING-H2_RNF181"/>
    <property type="match status" value="1"/>
</dbReference>
<comment type="catalytic activity">
    <reaction evidence="1">
        <text>S-ubiquitinyl-[E2 ubiquitin-conjugating enzyme]-L-cysteine + [acceptor protein]-L-lysine = [E2 ubiquitin-conjugating enzyme]-L-cysteine + N(6)-ubiquitinyl-[acceptor protein]-L-lysine.</text>
        <dbReference type="EC" id="2.3.2.27"/>
    </reaction>
</comment>
<dbReference type="EC" id="2.3.2.27" evidence="2"/>
<dbReference type="InterPro" id="IPR001841">
    <property type="entry name" value="Znf_RING"/>
</dbReference>
<keyword evidence="6" id="KW-0833">Ubl conjugation pathway</keyword>
<dbReference type="PANTHER" id="PTHR15710">
    <property type="entry name" value="E3 UBIQUITIN-PROTEIN LIGASE PRAJA"/>
    <property type="match status" value="1"/>
</dbReference>
<sequence>MADYFQEMGWNELGEGEQPNHMLHMARFLIDFGFDNDNPNIAWPSLPPPASKQVVKDLPEITIDNDGQNCPICLKEFKAKEKVKKMPCEHFFHRTCILTWLNKTNSCPFCRLELPTDDERYETFKKEKKRAKQRVEDLEILHSSMFS</sequence>
<evidence type="ECO:0000256" key="2">
    <source>
        <dbReference type="ARBA" id="ARBA00012483"/>
    </source>
</evidence>
<evidence type="ECO:0000256" key="8">
    <source>
        <dbReference type="ARBA" id="ARBA00038197"/>
    </source>
</evidence>
<comment type="similarity">
    <text evidence="8">Belongs to the RNF181 family.</text>
</comment>
<dbReference type="Proteomes" id="UP001314205">
    <property type="component" value="Unassembled WGS sequence"/>
</dbReference>
<accession>A0AAV1KC88</accession>
<evidence type="ECO:0000259" key="10">
    <source>
        <dbReference type="PROSITE" id="PS50089"/>
    </source>
</evidence>
<organism evidence="11 12">
    <name type="scientific">Parnassius mnemosyne</name>
    <name type="common">clouded apollo</name>
    <dbReference type="NCBI Taxonomy" id="213953"/>
    <lineage>
        <taxon>Eukaryota</taxon>
        <taxon>Metazoa</taxon>
        <taxon>Ecdysozoa</taxon>
        <taxon>Arthropoda</taxon>
        <taxon>Hexapoda</taxon>
        <taxon>Insecta</taxon>
        <taxon>Pterygota</taxon>
        <taxon>Neoptera</taxon>
        <taxon>Endopterygota</taxon>
        <taxon>Lepidoptera</taxon>
        <taxon>Glossata</taxon>
        <taxon>Ditrysia</taxon>
        <taxon>Papilionoidea</taxon>
        <taxon>Papilionidae</taxon>
        <taxon>Parnassiinae</taxon>
        <taxon>Parnassini</taxon>
        <taxon>Parnassius</taxon>
        <taxon>Driopa</taxon>
    </lineage>
</organism>
<dbReference type="PANTHER" id="PTHR15710:SF243">
    <property type="entry name" value="E3 UBIQUITIN-PROTEIN LIGASE PRAJA-2 ISOFORM X1"/>
    <property type="match status" value="1"/>
</dbReference>
<evidence type="ECO:0000256" key="6">
    <source>
        <dbReference type="ARBA" id="ARBA00022786"/>
    </source>
</evidence>
<gene>
    <name evidence="11" type="ORF">PARMNEM_LOCUS1295</name>
</gene>
<dbReference type="FunFam" id="3.30.40.10:FF:000127">
    <property type="entry name" value="E3 ubiquitin-protein ligase RNF181"/>
    <property type="match status" value="1"/>
</dbReference>
<reference evidence="11 12" key="1">
    <citation type="submission" date="2023-11" db="EMBL/GenBank/DDBJ databases">
        <authorList>
            <person name="Hedman E."/>
            <person name="Englund M."/>
            <person name="Stromberg M."/>
            <person name="Nyberg Akerstrom W."/>
            <person name="Nylinder S."/>
            <person name="Jareborg N."/>
            <person name="Kallberg Y."/>
            <person name="Kronander E."/>
        </authorList>
    </citation>
    <scope>NUCLEOTIDE SEQUENCE [LARGE SCALE GENOMIC DNA]</scope>
</reference>
<dbReference type="InterPro" id="IPR013083">
    <property type="entry name" value="Znf_RING/FYVE/PHD"/>
</dbReference>
<dbReference type="GO" id="GO:0008270">
    <property type="term" value="F:zinc ion binding"/>
    <property type="evidence" value="ECO:0007669"/>
    <property type="project" value="UniProtKB-KW"/>
</dbReference>
<keyword evidence="5 9" id="KW-0863">Zinc-finger</keyword>
<dbReference type="SUPFAM" id="SSF57850">
    <property type="entry name" value="RING/U-box"/>
    <property type="match status" value="1"/>
</dbReference>
<feature type="domain" description="RING-type" evidence="10">
    <location>
        <begin position="70"/>
        <end position="111"/>
    </location>
</feature>
<evidence type="ECO:0000256" key="1">
    <source>
        <dbReference type="ARBA" id="ARBA00000900"/>
    </source>
</evidence>
<comment type="caution">
    <text evidence="11">The sequence shown here is derived from an EMBL/GenBank/DDBJ whole genome shotgun (WGS) entry which is preliminary data.</text>
</comment>
<dbReference type="PROSITE" id="PS50089">
    <property type="entry name" value="ZF_RING_2"/>
    <property type="match status" value="1"/>
</dbReference>
<evidence type="ECO:0000313" key="12">
    <source>
        <dbReference type="Proteomes" id="UP001314205"/>
    </source>
</evidence>
<dbReference type="GO" id="GO:0005737">
    <property type="term" value="C:cytoplasm"/>
    <property type="evidence" value="ECO:0007669"/>
    <property type="project" value="TreeGrafter"/>
</dbReference>
<evidence type="ECO:0000313" key="11">
    <source>
        <dbReference type="EMBL" id="CAK1579331.1"/>
    </source>
</evidence>
<keyword evidence="7" id="KW-0862">Zinc</keyword>
<dbReference type="SMART" id="SM00184">
    <property type="entry name" value="RING"/>
    <property type="match status" value="1"/>
</dbReference>
<proteinExistence type="inferred from homology"/>
<evidence type="ECO:0000256" key="9">
    <source>
        <dbReference type="PROSITE-ProRule" id="PRU00175"/>
    </source>
</evidence>
<evidence type="ECO:0000256" key="4">
    <source>
        <dbReference type="ARBA" id="ARBA00022723"/>
    </source>
</evidence>
<keyword evidence="4" id="KW-0479">Metal-binding</keyword>
<name>A0AAV1KC88_9NEOP</name>
<dbReference type="GO" id="GO:0061630">
    <property type="term" value="F:ubiquitin protein ligase activity"/>
    <property type="evidence" value="ECO:0007669"/>
    <property type="project" value="UniProtKB-EC"/>
</dbReference>
<dbReference type="AlphaFoldDB" id="A0AAV1KC88"/>
<dbReference type="EMBL" id="CAVLGL010000002">
    <property type="protein sequence ID" value="CAK1579331.1"/>
    <property type="molecule type" value="Genomic_DNA"/>
</dbReference>
<evidence type="ECO:0000256" key="7">
    <source>
        <dbReference type="ARBA" id="ARBA00022833"/>
    </source>
</evidence>
<dbReference type="Gene3D" id="3.30.40.10">
    <property type="entry name" value="Zinc/RING finger domain, C3HC4 (zinc finger)"/>
    <property type="match status" value="1"/>
</dbReference>